<comment type="caution">
    <text evidence="9">The sequence shown here is derived from an EMBL/GenBank/DDBJ whole genome shotgun (WGS) entry which is preliminary data.</text>
</comment>
<dbReference type="InterPro" id="IPR014729">
    <property type="entry name" value="Rossmann-like_a/b/a_fold"/>
</dbReference>
<dbReference type="SUPFAM" id="SSF52374">
    <property type="entry name" value="Nucleotidylyl transferase"/>
    <property type="match status" value="1"/>
</dbReference>
<dbReference type="PANTHER" id="PTHR21299">
    <property type="entry name" value="CYTIDYLATE KINASE/PANTOATE-BETA-ALANINE LIGASE"/>
    <property type="match status" value="1"/>
</dbReference>
<evidence type="ECO:0000256" key="1">
    <source>
        <dbReference type="ARBA" id="ARBA00004990"/>
    </source>
</evidence>
<organism evidence="9 10">
    <name type="scientific">Igneacidithiobacillus copahuensis</name>
    <dbReference type="NCBI Taxonomy" id="2724909"/>
    <lineage>
        <taxon>Bacteria</taxon>
        <taxon>Pseudomonadati</taxon>
        <taxon>Pseudomonadota</taxon>
        <taxon>Acidithiobacillia</taxon>
        <taxon>Acidithiobacillales</taxon>
        <taxon>Acidithiobacillaceae</taxon>
        <taxon>Igneacidithiobacillus</taxon>
    </lineage>
</organism>
<comment type="miscellaneous">
    <text evidence="8">The reaction proceeds by a bi uni uni bi ping pong mechanism.</text>
</comment>
<feature type="binding site" evidence="8">
    <location>
        <position position="58"/>
    </location>
    <ligand>
        <name>beta-alanine</name>
        <dbReference type="ChEBI" id="CHEBI:57966"/>
    </ligand>
</feature>
<dbReference type="PANTHER" id="PTHR21299:SF1">
    <property type="entry name" value="PANTOATE--BETA-ALANINE LIGASE"/>
    <property type="match status" value="1"/>
</dbReference>
<keyword evidence="6 8" id="KW-0067">ATP-binding</keyword>
<comment type="catalytic activity">
    <reaction evidence="7 8">
        <text>(R)-pantoate + beta-alanine + ATP = (R)-pantothenate + AMP + diphosphate + H(+)</text>
        <dbReference type="Rhea" id="RHEA:10912"/>
        <dbReference type="ChEBI" id="CHEBI:15378"/>
        <dbReference type="ChEBI" id="CHEBI:15980"/>
        <dbReference type="ChEBI" id="CHEBI:29032"/>
        <dbReference type="ChEBI" id="CHEBI:30616"/>
        <dbReference type="ChEBI" id="CHEBI:33019"/>
        <dbReference type="ChEBI" id="CHEBI:57966"/>
        <dbReference type="ChEBI" id="CHEBI:456215"/>
        <dbReference type="EC" id="6.3.2.1"/>
    </reaction>
</comment>
<dbReference type="Proteomes" id="UP001197378">
    <property type="component" value="Unassembled WGS sequence"/>
</dbReference>
<feature type="binding site" evidence="8">
    <location>
        <begin position="184"/>
        <end position="187"/>
    </location>
    <ligand>
        <name>ATP</name>
        <dbReference type="ChEBI" id="CHEBI:30616"/>
    </ligand>
</feature>
<dbReference type="Gene3D" id="3.40.50.620">
    <property type="entry name" value="HUPs"/>
    <property type="match status" value="1"/>
</dbReference>
<dbReference type="GO" id="GO:0004592">
    <property type="term" value="F:pantoate-beta-alanine ligase activity"/>
    <property type="evidence" value="ECO:0007669"/>
    <property type="project" value="UniProtKB-UniRule"/>
</dbReference>
<dbReference type="InterPro" id="IPR042176">
    <property type="entry name" value="Pantoate_ligase_C"/>
</dbReference>
<comment type="function">
    <text evidence="8">Catalyzes the condensation of pantoate with beta-alanine in an ATP-dependent reaction via a pantoyl-adenylate intermediate.</text>
</comment>
<dbReference type="GO" id="GO:0005524">
    <property type="term" value="F:ATP binding"/>
    <property type="evidence" value="ECO:0007669"/>
    <property type="project" value="UniProtKB-KW"/>
</dbReference>
<feature type="binding site" evidence="8">
    <location>
        <begin position="147"/>
        <end position="150"/>
    </location>
    <ligand>
        <name>ATP</name>
        <dbReference type="ChEBI" id="CHEBI:30616"/>
    </ligand>
</feature>
<sequence>MPILRNPDSLRNWRQQQRGSLALVPTMGHLHAGHLALLRLAQARAEQVLVSIYVNPLQFGPEEDFASYPRTLESDLQQLAEHGCTTVFVPSDDDLYPRGAAEQTQVVPPERLSSILCGTQRPGHFTGVATIVLKLLHLAQPDILVLGEKDYQQYRIVGQMLDDLNLPVQLLCGPTQRDGDGLARSSRNSRLTSEQRILAPRLATELRQLCQLPVGSLVQAPARDARERLQAAGFAVDYLELRNSESLEPVSEIRPGARWLAAARLGDVRLIDNMVIP</sequence>
<evidence type="ECO:0000313" key="10">
    <source>
        <dbReference type="Proteomes" id="UP001197378"/>
    </source>
</evidence>
<name>A0AAE3CJ68_9PROT</name>
<proteinExistence type="inferred from homology"/>
<dbReference type="InterPro" id="IPR003721">
    <property type="entry name" value="Pantoate_ligase"/>
</dbReference>
<dbReference type="AlphaFoldDB" id="A0AAE3CJ68"/>
<dbReference type="GO" id="GO:0015940">
    <property type="term" value="P:pantothenate biosynthetic process"/>
    <property type="evidence" value="ECO:0007669"/>
    <property type="project" value="UniProtKB-UniRule"/>
</dbReference>
<evidence type="ECO:0000256" key="3">
    <source>
        <dbReference type="ARBA" id="ARBA00022598"/>
    </source>
</evidence>
<dbReference type="RefSeq" id="WP_215872479.1">
    <property type="nucleotide sequence ID" value="NZ_JAAXYO010000039.1"/>
</dbReference>
<dbReference type="HAMAP" id="MF_00158">
    <property type="entry name" value="PanC"/>
    <property type="match status" value="1"/>
</dbReference>
<accession>A0AAE3CJ68</accession>
<keyword evidence="3 8" id="KW-0436">Ligase</keyword>
<feature type="binding site" evidence="8">
    <location>
        <position position="153"/>
    </location>
    <ligand>
        <name>(R)-pantoate</name>
        <dbReference type="ChEBI" id="CHEBI:15980"/>
    </ligand>
</feature>
<evidence type="ECO:0000313" key="9">
    <source>
        <dbReference type="EMBL" id="MBU2787476.1"/>
    </source>
</evidence>
<dbReference type="EC" id="6.3.2.1" evidence="8"/>
<dbReference type="Pfam" id="PF02569">
    <property type="entry name" value="Pantoate_ligase"/>
    <property type="match status" value="1"/>
</dbReference>
<dbReference type="NCBIfam" id="TIGR00018">
    <property type="entry name" value="panC"/>
    <property type="match status" value="1"/>
</dbReference>
<reference evidence="9" key="1">
    <citation type="journal article" date="2021" name="ISME J.">
        <title>Genomic evolution of the class Acidithiobacillia: deep-branching Proteobacteria living in extreme acidic conditions.</title>
        <authorList>
            <person name="Moya-Beltran A."/>
            <person name="Beard S."/>
            <person name="Rojas-Villalobos C."/>
            <person name="Issotta F."/>
            <person name="Gallardo Y."/>
            <person name="Ulloa R."/>
            <person name="Giaveno A."/>
            <person name="Degli Esposti M."/>
            <person name="Johnson D.B."/>
            <person name="Quatrini R."/>
        </authorList>
    </citation>
    <scope>NUCLEOTIDE SEQUENCE</scope>
    <source>
        <strain evidence="9">VAN18-1</strain>
    </source>
</reference>
<evidence type="ECO:0000256" key="7">
    <source>
        <dbReference type="ARBA" id="ARBA00048258"/>
    </source>
</evidence>
<keyword evidence="8" id="KW-0963">Cytoplasm</keyword>
<evidence type="ECO:0000256" key="4">
    <source>
        <dbReference type="ARBA" id="ARBA00022655"/>
    </source>
</evidence>
<dbReference type="Gene3D" id="3.30.1300.10">
    <property type="entry name" value="Pantoate-beta-alanine ligase, C-terminal domain"/>
    <property type="match status" value="1"/>
</dbReference>
<comment type="subcellular location">
    <subcellularLocation>
        <location evidence="8">Cytoplasm</location>
    </subcellularLocation>
</comment>
<protein>
    <recommendedName>
        <fullName evidence="8">Pantothenate synthetase</fullName>
        <shortName evidence="8">PS</shortName>
        <ecNumber evidence="8">6.3.2.1</ecNumber>
    </recommendedName>
    <alternativeName>
        <fullName evidence="8">Pantoate--beta-alanine ligase</fullName>
    </alternativeName>
    <alternativeName>
        <fullName evidence="8">Pantoate-activating enzyme</fullName>
    </alternativeName>
</protein>
<dbReference type="CDD" id="cd00560">
    <property type="entry name" value="PanC"/>
    <property type="match status" value="1"/>
</dbReference>
<keyword evidence="10" id="KW-1185">Reference proteome</keyword>
<feature type="binding site" evidence="8">
    <location>
        <position position="58"/>
    </location>
    <ligand>
        <name>(R)-pantoate</name>
        <dbReference type="ChEBI" id="CHEBI:15980"/>
    </ligand>
</feature>
<comment type="similarity">
    <text evidence="2 8">Belongs to the pantothenate synthetase family.</text>
</comment>
<gene>
    <name evidence="8" type="primary">panC</name>
    <name evidence="9" type="ORF">HFQ13_04495</name>
</gene>
<dbReference type="EMBL" id="JAAXYO010000039">
    <property type="protein sequence ID" value="MBU2787476.1"/>
    <property type="molecule type" value="Genomic_DNA"/>
</dbReference>
<comment type="pathway">
    <text evidence="1 8">Cofactor biosynthesis; (R)-pantothenate biosynthesis; (R)-pantothenate from (R)-pantoate and beta-alanine: step 1/1.</text>
</comment>
<feature type="binding site" evidence="8">
    <location>
        <begin position="27"/>
        <end position="34"/>
    </location>
    <ligand>
        <name>ATP</name>
        <dbReference type="ChEBI" id="CHEBI:30616"/>
    </ligand>
</feature>
<keyword evidence="5 8" id="KW-0547">Nucleotide-binding</keyword>
<feature type="active site" description="Proton donor" evidence="8">
    <location>
        <position position="34"/>
    </location>
</feature>
<evidence type="ECO:0000256" key="2">
    <source>
        <dbReference type="ARBA" id="ARBA00009256"/>
    </source>
</evidence>
<comment type="caution">
    <text evidence="8">Lacks conserved residue(s) required for the propagation of feature annotation.</text>
</comment>
<evidence type="ECO:0000256" key="5">
    <source>
        <dbReference type="ARBA" id="ARBA00022741"/>
    </source>
</evidence>
<comment type="subunit">
    <text evidence="8">Homodimer.</text>
</comment>
<evidence type="ECO:0000256" key="8">
    <source>
        <dbReference type="HAMAP-Rule" id="MF_00158"/>
    </source>
</evidence>
<dbReference type="GO" id="GO:0005829">
    <property type="term" value="C:cytosol"/>
    <property type="evidence" value="ECO:0007669"/>
    <property type="project" value="TreeGrafter"/>
</dbReference>
<keyword evidence="4 8" id="KW-0566">Pantothenate biosynthesis</keyword>
<evidence type="ECO:0000256" key="6">
    <source>
        <dbReference type="ARBA" id="ARBA00022840"/>
    </source>
</evidence>